<feature type="domain" description="Aminoglycoside phosphotransferase" evidence="1">
    <location>
        <begin position="188"/>
        <end position="272"/>
    </location>
</feature>
<reference evidence="2" key="2">
    <citation type="submission" date="2023-07" db="EMBL/GenBank/DDBJ databases">
        <authorList>
            <person name="Shen H."/>
        </authorList>
    </citation>
    <scope>NUCLEOTIDE SEQUENCE</scope>
    <source>
        <strain evidence="2">TNR-22</strain>
    </source>
</reference>
<gene>
    <name evidence="2" type="ORF">Q4481_03360</name>
</gene>
<dbReference type="Gene3D" id="3.40.50.300">
    <property type="entry name" value="P-loop containing nucleotide triphosphate hydrolases"/>
    <property type="match status" value="1"/>
</dbReference>
<dbReference type="EMBL" id="JAUOZU010000002">
    <property type="protein sequence ID" value="MDO6962979.1"/>
    <property type="molecule type" value="Genomic_DNA"/>
</dbReference>
<dbReference type="InterPro" id="IPR002575">
    <property type="entry name" value="Aminoglycoside_PTrfase"/>
</dbReference>
<dbReference type="InterPro" id="IPR052732">
    <property type="entry name" value="Cell-binding_unc_protein"/>
</dbReference>
<dbReference type="SUPFAM" id="SSF52540">
    <property type="entry name" value="P-loop containing nucleoside triphosphate hydrolases"/>
    <property type="match status" value="1"/>
</dbReference>
<dbReference type="Pfam" id="PF13671">
    <property type="entry name" value="AAA_33"/>
    <property type="match status" value="1"/>
</dbReference>
<keyword evidence="3" id="KW-1185">Reference proteome</keyword>
<evidence type="ECO:0000313" key="3">
    <source>
        <dbReference type="Proteomes" id="UP001174932"/>
    </source>
</evidence>
<comment type="caution">
    <text evidence="2">The sequence shown here is derived from an EMBL/GenBank/DDBJ whole genome shotgun (WGS) entry which is preliminary data.</text>
</comment>
<protein>
    <submittedName>
        <fullName evidence="2">AAA family ATPase</fullName>
    </submittedName>
</protein>
<dbReference type="InterPro" id="IPR027417">
    <property type="entry name" value="P-loop_NTPase"/>
</dbReference>
<dbReference type="PANTHER" id="PTHR43883">
    <property type="entry name" value="SLR0207 PROTEIN"/>
    <property type="match status" value="1"/>
</dbReference>
<evidence type="ECO:0000259" key="1">
    <source>
        <dbReference type="Pfam" id="PF01636"/>
    </source>
</evidence>
<name>A0ABT8YI75_9HYPH</name>
<dbReference type="PANTHER" id="PTHR43883:SF1">
    <property type="entry name" value="GLUCONOKINASE"/>
    <property type="match status" value="1"/>
</dbReference>
<dbReference type="RefSeq" id="WP_304374869.1">
    <property type="nucleotide sequence ID" value="NZ_JAUOZU010000002.1"/>
</dbReference>
<proteinExistence type="predicted"/>
<accession>A0ABT8YI75</accession>
<reference evidence="2" key="1">
    <citation type="journal article" date="2015" name="Int. J. Syst. Evol. Microbiol.">
        <title>Rhizobium alvei sp. nov., isolated from a freshwater river.</title>
        <authorList>
            <person name="Sheu S.Y."/>
            <person name="Huang H.W."/>
            <person name="Young C.C."/>
            <person name="Chen W.M."/>
        </authorList>
    </citation>
    <scope>NUCLEOTIDE SEQUENCE</scope>
    <source>
        <strain evidence="2">TNR-22</strain>
    </source>
</reference>
<organism evidence="2 3">
    <name type="scientific">Rhizobium alvei</name>
    <dbReference type="NCBI Taxonomy" id="1132659"/>
    <lineage>
        <taxon>Bacteria</taxon>
        <taxon>Pseudomonadati</taxon>
        <taxon>Pseudomonadota</taxon>
        <taxon>Alphaproteobacteria</taxon>
        <taxon>Hyphomicrobiales</taxon>
        <taxon>Rhizobiaceae</taxon>
        <taxon>Rhizobium/Agrobacterium group</taxon>
        <taxon>Rhizobium</taxon>
    </lineage>
</organism>
<dbReference type="Pfam" id="PF01636">
    <property type="entry name" value="APH"/>
    <property type="match status" value="1"/>
</dbReference>
<dbReference type="Proteomes" id="UP001174932">
    <property type="component" value="Unassembled WGS sequence"/>
</dbReference>
<sequence length="511" mass="55982">MFTEDQSATVAFLADPETHGLDRPVRTMETHISRIFLTGGRVYKLKRAVKLPYVDFSTPEIRLNACEREVEFNSPGAPGLYCGVRRITREPDGTLVFDGTGTLVDAVVEMVEFAQEQLFDRMADRGELDAPLMADVAEMIADYHGRAPAVHTGSGSANVAGVLAINEAGFATSHLFEPSAVARLNATFRAGLAQHADLLDRREAAGHVRRCHGDLHLRNICRIGDRPCLFDCIEFNDQIAICDTLYDLAFLLMDLWHRGMPDLANRVANRYLDRTGDDDGFVLLTYFMAMRSAVRAHVTATQIEEGSPNAALAAEAKSYFALAESLLSPAHSRAIVIGGLSGSGKSTIADHLAPELSPPPGARIIESDRLRKRHFGATPETPLPPEAYRPEVSVVIYHQMIERLLLIAGAGGSVIVDAVYDRPETRAAIAEAARAASLAPLLVWLDADPERLRDRVRARTRESTASDADTAILDRQLDHDPGTIDWLRIDAAQPIAEIVEELKNRLRAPKA</sequence>
<dbReference type="SUPFAM" id="SSF56112">
    <property type="entry name" value="Protein kinase-like (PK-like)"/>
    <property type="match status" value="1"/>
</dbReference>
<dbReference type="Gene3D" id="3.90.1200.10">
    <property type="match status" value="1"/>
</dbReference>
<evidence type="ECO:0000313" key="2">
    <source>
        <dbReference type="EMBL" id="MDO6962979.1"/>
    </source>
</evidence>
<dbReference type="InterPro" id="IPR011009">
    <property type="entry name" value="Kinase-like_dom_sf"/>
</dbReference>